<evidence type="ECO:0008006" key="4">
    <source>
        <dbReference type="Google" id="ProtNLM"/>
    </source>
</evidence>
<evidence type="ECO:0000313" key="2">
    <source>
        <dbReference type="EMBL" id="KZC06467.1"/>
    </source>
</evidence>
<keyword evidence="1" id="KW-0812">Transmembrane</keyword>
<keyword evidence="1" id="KW-0472">Membrane</keyword>
<gene>
    <name evidence="2" type="ORF">WN55_10378</name>
</gene>
<accession>A0A154P3N9</accession>
<dbReference type="OrthoDB" id="5948578at2759"/>
<reference evidence="2 3" key="1">
    <citation type="submission" date="2015-07" db="EMBL/GenBank/DDBJ databases">
        <title>The genome of Dufourea novaeangliae.</title>
        <authorList>
            <person name="Pan H."/>
            <person name="Kapheim K."/>
        </authorList>
    </citation>
    <scope>NUCLEOTIDE SEQUENCE [LARGE SCALE GENOMIC DNA]</scope>
    <source>
        <strain evidence="2">0120121106</strain>
        <tissue evidence="2">Whole body</tissue>
    </source>
</reference>
<organism evidence="2 3">
    <name type="scientific">Dufourea novaeangliae</name>
    <name type="common">Sweat bee</name>
    <dbReference type="NCBI Taxonomy" id="178035"/>
    <lineage>
        <taxon>Eukaryota</taxon>
        <taxon>Metazoa</taxon>
        <taxon>Ecdysozoa</taxon>
        <taxon>Arthropoda</taxon>
        <taxon>Hexapoda</taxon>
        <taxon>Insecta</taxon>
        <taxon>Pterygota</taxon>
        <taxon>Neoptera</taxon>
        <taxon>Endopterygota</taxon>
        <taxon>Hymenoptera</taxon>
        <taxon>Apocrita</taxon>
        <taxon>Aculeata</taxon>
        <taxon>Apoidea</taxon>
        <taxon>Anthophila</taxon>
        <taxon>Halictidae</taxon>
        <taxon>Rophitinae</taxon>
        <taxon>Dufourea</taxon>
    </lineage>
</organism>
<dbReference type="Proteomes" id="UP000076502">
    <property type="component" value="Unassembled WGS sequence"/>
</dbReference>
<sequence length="160" mass="17987">MKRGTKCIARTINLSNPETCIRPRRVQKLIDAETMQPCPSTGPSTYWTPRPIAVKVCTRRDMQRTCPPKLCDCPPKAPPKTLGQKVCGAVLFLLKSGVMVGLVYWTHSEGLWGSSTDVEDLYHRILATVWPSTFNERNCNDVTVRHRVIDTNVHGTVNPR</sequence>
<keyword evidence="1" id="KW-1133">Transmembrane helix</keyword>
<proteinExistence type="predicted"/>
<protein>
    <recommendedName>
        <fullName evidence="4">MICOS complex subunit MIC13</fullName>
    </recommendedName>
</protein>
<dbReference type="AlphaFoldDB" id="A0A154P3N9"/>
<evidence type="ECO:0000313" key="3">
    <source>
        <dbReference type="Proteomes" id="UP000076502"/>
    </source>
</evidence>
<feature type="transmembrane region" description="Helical" evidence="1">
    <location>
        <begin position="86"/>
        <end position="105"/>
    </location>
</feature>
<dbReference type="EMBL" id="KQ434809">
    <property type="protein sequence ID" value="KZC06467.1"/>
    <property type="molecule type" value="Genomic_DNA"/>
</dbReference>
<name>A0A154P3N9_DUFNO</name>
<keyword evidence="3" id="KW-1185">Reference proteome</keyword>
<evidence type="ECO:0000256" key="1">
    <source>
        <dbReference type="SAM" id="Phobius"/>
    </source>
</evidence>